<dbReference type="AlphaFoldDB" id="A0A8B8LJ17"/>
<dbReference type="GO" id="GO:0045893">
    <property type="term" value="P:positive regulation of DNA-templated transcription"/>
    <property type="evidence" value="ECO:0007669"/>
    <property type="project" value="InterPro"/>
</dbReference>
<dbReference type="Gene3D" id="1.20.5.170">
    <property type="match status" value="1"/>
</dbReference>
<gene>
    <name evidence="8" type="primary">LOC113865801</name>
</gene>
<feature type="domain" description="BZIP" evidence="6">
    <location>
        <begin position="90"/>
        <end position="140"/>
    </location>
</feature>
<dbReference type="InterPro" id="IPR046347">
    <property type="entry name" value="bZIP_sf"/>
</dbReference>
<dbReference type="SMART" id="SM00338">
    <property type="entry name" value="BRLZ"/>
    <property type="match status" value="1"/>
</dbReference>
<dbReference type="PROSITE" id="PS50217">
    <property type="entry name" value="BZIP"/>
    <property type="match status" value="1"/>
</dbReference>
<reference evidence="7" key="1">
    <citation type="journal article" date="2019" name="Toxins">
        <title>Detection of Abrin-Like and Prepropulchellin-Like Toxin Genes and Transcripts Using Whole Genome Sequencing and Full-Length Transcript Sequencing of Abrus precatorius.</title>
        <authorList>
            <person name="Hovde B.T."/>
            <person name="Daligault H.E."/>
            <person name="Hanschen E.R."/>
            <person name="Kunde Y.A."/>
            <person name="Johnson M.B."/>
            <person name="Starkenburg S.R."/>
            <person name="Johnson S.L."/>
        </authorList>
    </citation>
    <scope>NUCLEOTIDE SEQUENCE [LARGE SCALE GENOMIC DNA]</scope>
</reference>
<dbReference type="GeneID" id="113865801"/>
<dbReference type="PANTHER" id="PTHR22952">
    <property type="entry name" value="CAMP-RESPONSE ELEMENT BINDING PROTEIN-RELATED"/>
    <property type="match status" value="1"/>
</dbReference>
<dbReference type="GO" id="GO:0003700">
    <property type="term" value="F:DNA-binding transcription factor activity"/>
    <property type="evidence" value="ECO:0007669"/>
    <property type="project" value="InterPro"/>
</dbReference>
<name>A0A8B8LJ17_ABRPR</name>
<sequence>MASSAGNSNRKIHVPNSPSSIPQTQTQTQTQTPFRNLILHQFLPLSTASASNPTSPSQPTFTSNSLSHHSFLKSSTMCHSERETCDSSDSEQRFKRLIRNRESGARSRARKQAYKDELETKLALLIEENSRLRKQIEELQLRLMSPGSSNAKPSKMRTLCRTLTSPF</sequence>
<dbReference type="PANTHER" id="PTHR22952:SF433">
    <property type="entry name" value="PROTEIN FD"/>
    <property type="match status" value="1"/>
</dbReference>
<feature type="compositionally biased region" description="Basic and acidic residues" evidence="5">
    <location>
        <begin position="79"/>
        <end position="92"/>
    </location>
</feature>
<dbReference type="RefSeq" id="XP_027356366.1">
    <property type="nucleotide sequence ID" value="XM_027500565.1"/>
</dbReference>
<feature type="coiled-coil region" evidence="4">
    <location>
        <begin position="115"/>
        <end position="142"/>
    </location>
</feature>
<evidence type="ECO:0000256" key="1">
    <source>
        <dbReference type="ARBA" id="ARBA00004123"/>
    </source>
</evidence>
<reference evidence="8" key="2">
    <citation type="submission" date="2025-08" db="UniProtKB">
        <authorList>
            <consortium name="RefSeq"/>
        </authorList>
    </citation>
    <scope>IDENTIFICATION</scope>
    <source>
        <tissue evidence="8">Young leaves</tissue>
    </source>
</reference>
<dbReference type="Pfam" id="PF00170">
    <property type="entry name" value="bZIP_1"/>
    <property type="match status" value="1"/>
</dbReference>
<dbReference type="SUPFAM" id="SSF57959">
    <property type="entry name" value="Leucine zipper domain"/>
    <property type="match status" value="1"/>
</dbReference>
<proteinExistence type="predicted"/>
<dbReference type="KEGG" id="aprc:113865801"/>
<protein>
    <submittedName>
        <fullName evidence="8">Protein FD-like</fullName>
    </submittedName>
</protein>
<keyword evidence="2" id="KW-0238">DNA-binding</keyword>
<comment type="subcellular location">
    <subcellularLocation>
        <location evidence="1">Nucleus</location>
    </subcellularLocation>
</comment>
<dbReference type="GO" id="GO:0005634">
    <property type="term" value="C:nucleus"/>
    <property type="evidence" value="ECO:0007669"/>
    <property type="project" value="UniProtKB-SubCell"/>
</dbReference>
<dbReference type="InterPro" id="IPR004827">
    <property type="entry name" value="bZIP"/>
</dbReference>
<evidence type="ECO:0000256" key="2">
    <source>
        <dbReference type="ARBA" id="ARBA00023125"/>
    </source>
</evidence>
<feature type="compositionally biased region" description="Low complexity" evidence="5">
    <location>
        <begin position="48"/>
        <end position="60"/>
    </location>
</feature>
<evidence type="ECO:0000256" key="4">
    <source>
        <dbReference type="SAM" id="Coils"/>
    </source>
</evidence>
<keyword evidence="7" id="KW-1185">Reference proteome</keyword>
<accession>A0A8B8LJ17</accession>
<dbReference type="Proteomes" id="UP000694853">
    <property type="component" value="Unplaced"/>
</dbReference>
<evidence type="ECO:0000256" key="3">
    <source>
        <dbReference type="ARBA" id="ARBA00023242"/>
    </source>
</evidence>
<feature type="compositionally biased region" description="Polar residues" evidence="5">
    <location>
        <begin position="61"/>
        <end position="78"/>
    </location>
</feature>
<evidence type="ECO:0000256" key="5">
    <source>
        <dbReference type="SAM" id="MobiDB-lite"/>
    </source>
</evidence>
<organism evidence="7 8">
    <name type="scientific">Abrus precatorius</name>
    <name type="common">Indian licorice</name>
    <name type="synonym">Glycine abrus</name>
    <dbReference type="NCBI Taxonomy" id="3816"/>
    <lineage>
        <taxon>Eukaryota</taxon>
        <taxon>Viridiplantae</taxon>
        <taxon>Streptophyta</taxon>
        <taxon>Embryophyta</taxon>
        <taxon>Tracheophyta</taxon>
        <taxon>Spermatophyta</taxon>
        <taxon>Magnoliopsida</taxon>
        <taxon>eudicotyledons</taxon>
        <taxon>Gunneridae</taxon>
        <taxon>Pentapetalae</taxon>
        <taxon>rosids</taxon>
        <taxon>fabids</taxon>
        <taxon>Fabales</taxon>
        <taxon>Fabaceae</taxon>
        <taxon>Papilionoideae</taxon>
        <taxon>50 kb inversion clade</taxon>
        <taxon>NPAAA clade</taxon>
        <taxon>indigoferoid/millettioid clade</taxon>
        <taxon>Abreae</taxon>
        <taxon>Abrus</taxon>
    </lineage>
</organism>
<dbReference type="GO" id="GO:0003677">
    <property type="term" value="F:DNA binding"/>
    <property type="evidence" value="ECO:0007669"/>
    <property type="project" value="UniProtKB-KW"/>
</dbReference>
<feature type="region of interest" description="Disordered" evidence="5">
    <location>
        <begin position="48"/>
        <end position="92"/>
    </location>
</feature>
<evidence type="ECO:0000259" key="6">
    <source>
        <dbReference type="PROSITE" id="PS50217"/>
    </source>
</evidence>
<evidence type="ECO:0000313" key="8">
    <source>
        <dbReference type="RefSeq" id="XP_027356366.1"/>
    </source>
</evidence>
<dbReference type="OrthoDB" id="644067at2759"/>
<dbReference type="CDD" id="cd14707">
    <property type="entry name" value="bZIP_plant_BZIP46"/>
    <property type="match status" value="1"/>
</dbReference>
<dbReference type="InterPro" id="IPR043452">
    <property type="entry name" value="BZIP46-like"/>
</dbReference>
<feature type="region of interest" description="Disordered" evidence="5">
    <location>
        <begin position="1"/>
        <end position="30"/>
    </location>
</feature>
<evidence type="ECO:0000313" key="7">
    <source>
        <dbReference type="Proteomes" id="UP000694853"/>
    </source>
</evidence>
<keyword evidence="3" id="KW-0539">Nucleus</keyword>
<keyword evidence="4" id="KW-0175">Coiled coil</keyword>